<dbReference type="NCBIfam" id="TIGR01021">
    <property type="entry name" value="rpsE_bact"/>
    <property type="match status" value="1"/>
</dbReference>
<keyword evidence="2 8" id="KW-0699">rRNA-binding</keyword>
<dbReference type="Pfam" id="PF00333">
    <property type="entry name" value="Ribosomal_S5"/>
    <property type="match status" value="1"/>
</dbReference>
<dbReference type="InterPro" id="IPR005712">
    <property type="entry name" value="Ribosomal_uS5_bac-type"/>
</dbReference>
<evidence type="ECO:0000313" key="14">
    <source>
        <dbReference type="Proteomes" id="UP001196408"/>
    </source>
</evidence>
<keyword evidence="5 8" id="KW-0687">Ribonucleoprotein</keyword>
<evidence type="ECO:0000256" key="6">
    <source>
        <dbReference type="ARBA" id="ARBA00035255"/>
    </source>
</evidence>
<name>A0AAW4MU99_9FIRM</name>
<dbReference type="Pfam" id="PF03719">
    <property type="entry name" value="Ribosomal_S5_C"/>
    <property type="match status" value="1"/>
</dbReference>
<dbReference type="GO" id="GO:0003735">
    <property type="term" value="F:structural constituent of ribosome"/>
    <property type="evidence" value="ECO:0007669"/>
    <property type="project" value="UniProtKB-UniRule"/>
</dbReference>
<dbReference type="InterPro" id="IPR018192">
    <property type="entry name" value="Ribosomal_uS5_N_CS"/>
</dbReference>
<dbReference type="RefSeq" id="WP_117458136.1">
    <property type="nucleotide sequence ID" value="NZ_CAXVKV010000013.1"/>
</dbReference>
<evidence type="ECO:0000313" key="13">
    <source>
        <dbReference type="EMBL" id="MBV3392544.1"/>
    </source>
</evidence>
<comment type="subunit">
    <text evidence="7 8">Part of the 30S ribosomal subunit. Contacts proteins S4 and S8.</text>
</comment>
<dbReference type="GeneID" id="301323165"/>
<evidence type="ECO:0000256" key="3">
    <source>
        <dbReference type="ARBA" id="ARBA00022884"/>
    </source>
</evidence>
<dbReference type="FunFam" id="3.30.230.10:FF:000002">
    <property type="entry name" value="30S ribosomal protein S5"/>
    <property type="match status" value="1"/>
</dbReference>
<accession>A0AAW4MU99</accession>
<dbReference type="SUPFAM" id="SSF54211">
    <property type="entry name" value="Ribosomal protein S5 domain 2-like"/>
    <property type="match status" value="1"/>
</dbReference>
<dbReference type="InterPro" id="IPR000851">
    <property type="entry name" value="Ribosomal_uS5"/>
</dbReference>
<evidence type="ECO:0000313" key="15">
    <source>
        <dbReference type="Proteomes" id="UP001197492"/>
    </source>
</evidence>
<proteinExistence type="inferred from homology"/>
<comment type="function">
    <text evidence="8">Located at the back of the 30S subunit body where it stabilizes the conformation of the head with respect to the body.</text>
</comment>
<dbReference type="GO" id="GO:0042254">
    <property type="term" value="P:ribosome biogenesis"/>
    <property type="evidence" value="ECO:0007669"/>
    <property type="project" value="UniProtKB-ARBA"/>
</dbReference>
<dbReference type="AlphaFoldDB" id="A0AAW4MU99"/>
<dbReference type="GO" id="GO:0019843">
    <property type="term" value="F:rRNA binding"/>
    <property type="evidence" value="ECO:0007669"/>
    <property type="project" value="UniProtKB-UniRule"/>
</dbReference>
<feature type="region of interest" description="Disordered" evidence="10">
    <location>
        <begin position="1"/>
        <end position="35"/>
    </location>
</feature>
<dbReference type="Proteomes" id="UP001196408">
    <property type="component" value="Unassembled WGS sequence"/>
</dbReference>
<dbReference type="InterPro" id="IPR014721">
    <property type="entry name" value="Ribsml_uS5_D2-typ_fold_subgr"/>
</dbReference>
<feature type="domain" description="S5 DRBM" evidence="11">
    <location>
        <begin position="36"/>
        <end position="99"/>
    </location>
</feature>
<keyword evidence="4 8" id="KW-0689">Ribosomal protein</keyword>
<dbReference type="InterPro" id="IPR005324">
    <property type="entry name" value="Ribosomal_uS5_C"/>
</dbReference>
<keyword evidence="3 8" id="KW-0694">RNA-binding</keyword>
<reference evidence="12 15" key="1">
    <citation type="submission" date="2021-06" db="EMBL/GenBank/DDBJ databases">
        <title>Collection of gut derived symbiotic bacterial strains cultured from healthy donors.</title>
        <authorList>
            <person name="Lin H."/>
            <person name="Littmann E."/>
            <person name="Pamer E.G."/>
        </authorList>
    </citation>
    <scope>NUCLEOTIDE SEQUENCE</scope>
    <source>
        <strain evidence="13 15">MSK.21.70</strain>
        <strain evidence="12">MSK.21.82</strain>
    </source>
</reference>
<dbReference type="GO" id="GO:0015935">
    <property type="term" value="C:small ribosomal subunit"/>
    <property type="evidence" value="ECO:0007669"/>
    <property type="project" value="InterPro"/>
</dbReference>
<dbReference type="SUPFAM" id="SSF54768">
    <property type="entry name" value="dsRNA-binding domain-like"/>
    <property type="match status" value="1"/>
</dbReference>
<evidence type="ECO:0000256" key="8">
    <source>
        <dbReference type="HAMAP-Rule" id="MF_01307"/>
    </source>
</evidence>
<dbReference type="PROSITE" id="PS50881">
    <property type="entry name" value="S5_DSRBD"/>
    <property type="match status" value="1"/>
</dbReference>
<evidence type="ECO:0000313" key="12">
    <source>
        <dbReference type="EMBL" id="MBV3382484.1"/>
    </source>
</evidence>
<dbReference type="PANTHER" id="PTHR48277:SF1">
    <property type="entry name" value="MITOCHONDRIAL RIBOSOMAL PROTEIN S5"/>
    <property type="match status" value="1"/>
</dbReference>
<dbReference type="FunFam" id="3.30.160.20:FF:000001">
    <property type="entry name" value="30S ribosomal protein S5"/>
    <property type="match status" value="1"/>
</dbReference>
<dbReference type="EMBL" id="JAHOEF010000019">
    <property type="protein sequence ID" value="MBV3382484.1"/>
    <property type="molecule type" value="Genomic_DNA"/>
</dbReference>
<evidence type="ECO:0000259" key="11">
    <source>
        <dbReference type="PROSITE" id="PS50881"/>
    </source>
</evidence>
<evidence type="ECO:0000256" key="10">
    <source>
        <dbReference type="SAM" id="MobiDB-lite"/>
    </source>
</evidence>
<sequence>MEERKPRENSRENSRRGNNPRRNRKNNRRQRAPKEFETRVVTINRVTKVVKGGRKMRFAALVVIGDRKGRVGFGTGKANEVPDAIRKAEEAAKRNLITVPSINGTIPHEITGNFKSGSVFLRPAAKGTGIIAGGPVRAVVELAGYSDILSKSLGSRTPINMVRATIEGLASLKTAEQVAELRDITVEKIYG</sequence>
<evidence type="ECO:0000256" key="9">
    <source>
        <dbReference type="RuleBase" id="RU003823"/>
    </source>
</evidence>
<dbReference type="GO" id="GO:0005737">
    <property type="term" value="C:cytoplasm"/>
    <property type="evidence" value="ECO:0007669"/>
    <property type="project" value="UniProtKB-ARBA"/>
</dbReference>
<keyword evidence="15" id="KW-1185">Reference proteome</keyword>
<dbReference type="EMBL" id="JAHOEL010000020">
    <property type="protein sequence ID" value="MBV3392544.1"/>
    <property type="molecule type" value="Genomic_DNA"/>
</dbReference>
<dbReference type="HAMAP" id="MF_01307_B">
    <property type="entry name" value="Ribosomal_uS5_B"/>
    <property type="match status" value="1"/>
</dbReference>
<evidence type="ECO:0000256" key="2">
    <source>
        <dbReference type="ARBA" id="ARBA00022730"/>
    </source>
</evidence>
<dbReference type="Proteomes" id="UP001197492">
    <property type="component" value="Unassembled WGS sequence"/>
</dbReference>
<feature type="compositionally biased region" description="Basic and acidic residues" evidence="10">
    <location>
        <begin position="1"/>
        <end position="15"/>
    </location>
</feature>
<dbReference type="InterPro" id="IPR013810">
    <property type="entry name" value="Ribosomal_uS5_N"/>
</dbReference>
<evidence type="ECO:0000256" key="4">
    <source>
        <dbReference type="ARBA" id="ARBA00022980"/>
    </source>
</evidence>
<comment type="caution">
    <text evidence="12">The sequence shown here is derived from an EMBL/GenBank/DDBJ whole genome shotgun (WGS) entry which is preliminary data.</text>
</comment>
<comment type="domain">
    <text evidence="8">The N-terminal domain interacts with the head of the 30S subunit; the C-terminal domain interacts with the body and contacts protein S4. The interaction surface between S4 and S5 is involved in control of translational fidelity.</text>
</comment>
<evidence type="ECO:0000256" key="5">
    <source>
        <dbReference type="ARBA" id="ARBA00023274"/>
    </source>
</evidence>
<dbReference type="PANTHER" id="PTHR48277">
    <property type="entry name" value="MITOCHONDRIAL RIBOSOMAL PROTEIN S5"/>
    <property type="match status" value="1"/>
</dbReference>
<dbReference type="GO" id="GO:0006412">
    <property type="term" value="P:translation"/>
    <property type="evidence" value="ECO:0007669"/>
    <property type="project" value="UniProtKB-UniRule"/>
</dbReference>
<gene>
    <name evidence="8 12" type="primary">rpsE</name>
    <name evidence="12" type="ORF">KSV97_04385</name>
    <name evidence="13" type="ORF">KSW06_04575</name>
</gene>
<dbReference type="Gene3D" id="3.30.160.20">
    <property type="match status" value="1"/>
</dbReference>
<dbReference type="InterPro" id="IPR020568">
    <property type="entry name" value="Ribosomal_Su5_D2-typ_SF"/>
</dbReference>
<feature type="compositionally biased region" description="Basic residues" evidence="10">
    <location>
        <begin position="18"/>
        <end position="31"/>
    </location>
</feature>
<protein>
    <recommendedName>
        <fullName evidence="6 8">Small ribosomal subunit protein uS5</fullName>
    </recommendedName>
</protein>
<organism evidence="12 14">
    <name type="scientific">Catenibacterium mitsuokai</name>
    <dbReference type="NCBI Taxonomy" id="100886"/>
    <lineage>
        <taxon>Bacteria</taxon>
        <taxon>Bacillati</taxon>
        <taxon>Bacillota</taxon>
        <taxon>Erysipelotrichia</taxon>
        <taxon>Erysipelotrichales</taxon>
        <taxon>Coprobacillaceae</taxon>
        <taxon>Catenibacterium</taxon>
    </lineage>
</organism>
<dbReference type="Gene3D" id="3.30.230.10">
    <property type="match status" value="1"/>
</dbReference>
<evidence type="ECO:0000256" key="1">
    <source>
        <dbReference type="ARBA" id="ARBA00008945"/>
    </source>
</evidence>
<evidence type="ECO:0000256" key="7">
    <source>
        <dbReference type="ARBA" id="ARBA00062000"/>
    </source>
</evidence>
<comment type="function">
    <text evidence="8">With S4 and S12 plays an important role in translational accuracy.</text>
</comment>
<comment type="similarity">
    <text evidence="1 8 9">Belongs to the universal ribosomal protein uS5 family.</text>
</comment>
<dbReference type="PROSITE" id="PS00585">
    <property type="entry name" value="RIBOSOMAL_S5"/>
    <property type="match status" value="1"/>
</dbReference>